<feature type="non-terminal residue" evidence="4">
    <location>
        <position position="152"/>
    </location>
</feature>
<keyword evidence="5" id="KW-1185">Reference proteome</keyword>
<dbReference type="PANTHER" id="PTHR24418">
    <property type="entry name" value="TYROSINE-PROTEIN KINASE"/>
    <property type="match status" value="1"/>
</dbReference>
<accession>A0A3P7M2E3</accession>
<dbReference type="InterPro" id="IPR008266">
    <property type="entry name" value="Tyr_kinase_AS"/>
</dbReference>
<evidence type="ECO:0000256" key="2">
    <source>
        <dbReference type="ARBA" id="ARBA00022840"/>
    </source>
</evidence>
<dbReference type="GO" id="GO:0005524">
    <property type="term" value="F:ATP binding"/>
    <property type="evidence" value="ECO:0007669"/>
    <property type="project" value="UniProtKB-KW"/>
</dbReference>
<gene>
    <name evidence="4" type="ORF">SVUK_LOCUS20446</name>
</gene>
<dbReference type="InterPro" id="IPR001245">
    <property type="entry name" value="Ser-Thr/Tyr_kinase_cat_dom"/>
</dbReference>
<dbReference type="InterPro" id="IPR020635">
    <property type="entry name" value="Tyr_kinase_cat_dom"/>
</dbReference>
<feature type="domain" description="Protein kinase" evidence="3">
    <location>
        <begin position="1"/>
        <end position="142"/>
    </location>
</feature>
<proteinExistence type="predicted"/>
<evidence type="ECO:0000256" key="1">
    <source>
        <dbReference type="ARBA" id="ARBA00022741"/>
    </source>
</evidence>
<dbReference type="SUPFAM" id="SSF56112">
    <property type="entry name" value="Protein kinase-like (PK-like)"/>
    <property type="match status" value="1"/>
</dbReference>
<dbReference type="InterPro" id="IPR050198">
    <property type="entry name" value="Non-receptor_tyrosine_kinases"/>
</dbReference>
<organism evidence="4 5">
    <name type="scientific">Strongylus vulgaris</name>
    <name type="common">Blood worm</name>
    <dbReference type="NCBI Taxonomy" id="40348"/>
    <lineage>
        <taxon>Eukaryota</taxon>
        <taxon>Metazoa</taxon>
        <taxon>Ecdysozoa</taxon>
        <taxon>Nematoda</taxon>
        <taxon>Chromadorea</taxon>
        <taxon>Rhabditida</taxon>
        <taxon>Rhabditina</taxon>
        <taxon>Rhabditomorpha</taxon>
        <taxon>Strongyloidea</taxon>
        <taxon>Strongylidae</taxon>
        <taxon>Strongylus</taxon>
    </lineage>
</organism>
<dbReference type="InterPro" id="IPR011009">
    <property type="entry name" value="Kinase-like_dom_sf"/>
</dbReference>
<dbReference type="EMBL" id="UYYB01140604">
    <property type="protein sequence ID" value="VDM85448.1"/>
    <property type="molecule type" value="Genomic_DNA"/>
</dbReference>
<keyword evidence="1" id="KW-0547">Nucleotide-binding</keyword>
<evidence type="ECO:0000259" key="3">
    <source>
        <dbReference type="PROSITE" id="PS50011"/>
    </source>
</evidence>
<dbReference type="PROSITE" id="PS00109">
    <property type="entry name" value="PROTEIN_KINASE_TYR"/>
    <property type="match status" value="1"/>
</dbReference>
<reference evidence="4 5" key="1">
    <citation type="submission" date="2018-11" db="EMBL/GenBank/DDBJ databases">
        <authorList>
            <consortium name="Pathogen Informatics"/>
        </authorList>
    </citation>
    <scope>NUCLEOTIDE SEQUENCE [LARGE SCALE GENOMIC DNA]</scope>
</reference>
<dbReference type="Proteomes" id="UP000270094">
    <property type="component" value="Unassembled WGS sequence"/>
</dbReference>
<dbReference type="GO" id="GO:0004713">
    <property type="term" value="F:protein tyrosine kinase activity"/>
    <property type="evidence" value="ECO:0007669"/>
    <property type="project" value="InterPro"/>
</dbReference>
<protein>
    <recommendedName>
        <fullName evidence="3">Protein kinase domain-containing protein</fullName>
    </recommendedName>
</protein>
<dbReference type="Pfam" id="PF07714">
    <property type="entry name" value="PK_Tyr_Ser-Thr"/>
    <property type="match status" value="2"/>
</dbReference>
<evidence type="ECO:0000313" key="5">
    <source>
        <dbReference type="Proteomes" id="UP000270094"/>
    </source>
</evidence>
<dbReference type="OrthoDB" id="9976756at2759"/>
<dbReference type="SMART" id="SM00219">
    <property type="entry name" value="TyrKc"/>
    <property type="match status" value="1"/>
</dbReference>
<sequence>MYSLQVARAICYLHGKSLVHRDIAARNVLVSTPKCVKLTDFGLSRALDYDAIYTGGKKIATMDRLAGVCVWEILSWGAKPWQGVPNADVITRVEAGTRLPCPDSCPIALYNYLELIVWALQPAKRPAAKEIVSVMESIHDQLKKHVPPKEIH</sequence>
<dbReference type="InterPro" id="IPR000719">
    <property type="entry name" value="Prot_kinase_dom"/>
</dbReference>
<dbReference type="PROSITE" id="PS50011">
    <property type="entry name" value="PROTEIN_KINASE_DOM"/>
    <property type="match status" value="1"/>
</dbReference>
<dbReference type="AlphaFoldDB" id="A0A3P7M2E3"/>
<dbReference type="Gene3D" id="1.10.510.10">
    <property type="entry name" value="Transferase(Phosphotransferase) domain 1"/>
    <property type="match status" value="2"/>
</dbReference>
<keyword evidence="2" id="KW-0067">ATP-binding</keyword>
<evidence type="ECO:0000313" key="4">
    <source>
        <dbReference type="EMBL" id="VDM85448.1"/>
    </source>
</evidence>
<name>A0A3P7M2E3_STRVU</name>